<dbReference type="EMBL" id="BLLF01004333">
    <property type="protein sequence ID" value="GFH29415.1"/>
    <property type="molecule type" value="Genomic_DNA"/>
</dbReference>
<accession>A0A6A0A9R5</accession>
<name>A0A6A0A9R5_HAELA</name>
<evidence type="ECO:0000313" key="1">
    <source>
        <dbReference type="EMBL" id="GFH29415.1"/>
    </source>
</evidence>
<evidence type="ECO:0000313" key="2">
    <source>
        <dbReference type="Proteomes" id="UP000485058"/>
    </source>
</evidence>
<sequence>EQLFETPHALHQMVAAAYLKLRTPLRQVILSCGPSHPGGLASPAAHALLDAVHAPYAPDKVLLLLDLAVPTELAE</sequence>
<keyword evidence="2" id="KW-1185">Reference proteome</keyword>
<protein>
    <submittedName>
        <fullName evidence="1">Thioredox_DsbH domain-containing protein</fullName>
    </submittedName>
</protein>
<organism evidence="1 2">
    <name type="scientific">Haematococcus lacustris</name>
    <name type="common">Green alga</name>
    <name type="synonym">Haematococcus pluvialis</name>
    <dbReference type="NCBI Taxonomy" id="44745"/>
    <lineage>
        <taxon>Eukaryota</taxon>
        <taxon>Viridiplantae</taxon>
        <taxon>Chlorophyta</taxon>
        <taxon>core chlorophytes</taxon>
        <taxon>Chlorophyceae</taxon>
        <taxon>CS clade</taxon>
        <taxon>Chlamydomonadales</taxon>
        <taxon>Haematococcaceae</taxon>
        <taxon>Haematococcus</taxon>
    </lineage>
</organism>
<proteinExistence type="predicted"/>
<comment type="caution">
    <text evidence="1">The sequence shown here is derived from an EMBL/GenBank/DDBJ whole genome shotgun (WGS) entry which is preliminary data.</text>
</comment>
<gene>
    <name evidence="1" type="ORF">HaLaN_28063</name>
</gene>
<feature type="non-terminal residue" evidence="1">
    <location>
        <position position="1"/>
    </location>
</feature>
<dbReference type="Proteomes" id="UP000485058">
    <property type="component" value="Unassembled WGS sequence"/>
</dbReference>
<reference evidence="1 2" key="1">
    <citation type="submission" date="2020-02" db="EMBL/GenBank/DDBJ databases">
        <title>Draft genome sequence of Haematococcus lacustris strain NIES-144.</title>
        <authorList>
            <person name="Morimoto D."/>
            <person name="Nakagawa S."/>
            <person name="Yoshida T."/>
            <person name="Sawayama S."/>
        </authorList>
    </citation>
    <scope>NUCLEOTIDE SEQUENCE [LARGE SCALE GENOMIC DNA]</scope>
    <source>
        <strain evidence="1 2">NIES-144</strain>
    </source>
</reference>
<dbReference type="AlphaFoldDB" id="A0A6A0A9R5"/>